<keyword evidence="3 5" id="KW-0378">Hydrolase</keyword>
<dbReference type="AlphaFoldDB" id="A0A8J3GDI8"/>
<dbReference type="EMBL" id="BMXG01000016">
    <property type="protein sequence ID" value="GHC06755.1"/>
    <property type="molecule type" value="Genomic_DNA"/>
</dbReference>
<evidence type="ECO:0000256" key="3">
    <source>
        <dbReference type="ARBA" id="ARBA00022801"/>
    </source>
</evidence>
<comment type="subunit">
    <text evidence="5">Heterooligomer composed of large and small subunits.</text>
</comment>
<dbReference type="InterPro" id="IPR003753">
    <property type="entry name" value="Exonuc_VII_L"/>
</dbReference>
<protein>
    <recommendedName>
        <fullName evidence="5">Exodeoxyribonuclease 7 large subunit</fullName>
        <ecNumber evidence="5">3.1.11.6</ecNumber>
    </recommendedName>
    <alternativeName>
        <fullName evidence="5">Exodeoxyribonuclease VII large subunit</fullName>
        <shortName evidence="5">Exonuclease VII large subunit</shortName>
    </alternativeName>
</protein>
<comment type="catalytic activity">
    <reaction evidence="5 6">
        <text>Exonucleolytic cleavage in either 5'- to 3'- or 3'- to 5'-direction to yield nucleoside 5'-phosphates.</text>
        <dbReference type="EC" id="3.1.11.6"/>
    </reaction>
</comment>
<name>A0A8J3GDI8_9BACT</name>
<keyword evidence="11" id="KW-1185">Reference proteome</keyword>
<dbReference type="Gene3D" id="2.40.50.1010">
    <property type="match status" value="1"/>
</dbReference>
<dbReference type="HAMAP" id="MF_00378">
    <property type="entry name" value="Exonuc_7_L"/>
    <property type="match status" value="1"/>
</dbReference>
<gene>
    <name evidence="5 10" type="primary">xseA</name>
    <name evidence="10" type="ORF">GCM10007047_24740</name>
</gene>
<keyword evidence="4 5" id="KW-0269">Exonuclease</keyword>
<comment type="subcellular location">
    <subcellularLocation>
        <location evidence="5 6">Cytoplasm</location>
    </subcellularLocation>
</comment>
<evidence type="ECO:0000313" key="11">
    <source>
        <dbReference type="Proteomes" id="UP000642829"/>
    </source>
</evidence>
<dbReference type="InterPro" id="IPR025824">
    <property type="entry name" value="OB-fold_nuc-bd_dom"/>
</dbReference>
<proteinExistence type="inferred from homology"/>
<dbReference type="NCBIfam" id="TIGR00237">
    <property type="entry name" value="xseA"/>
    <property type="match status" value="1"/>
</dbReference>
<keyword evidence="1 5" id="KW-0963">Cytoplasm</keyword>
<feature type="domain" description="OB-fold nucleic acid binding" evidence="9">
    <location>
        <begin position="3"/>
        <end position="90"/>
    </location>
</feature>
<feature type="domain" description="Exonuclease VII large subunit C-terminal" evidence="8">
    <location>
        <begin position="115"/>
        <end position="429"/>
    </location>
</feature>
<dbReference type="GO" id="GO:0003676">
    <property type="term" value="F:nucleic acid binding"/>
    <property type="evidence" value="ECO:0007669"/>
    <property type="project" value="InterPro"/>
</dbReference>
<reference evidence="10" key="1">
    <citation type="journal article" date="2014" name="Int. J. Syst. Evol. Microbiol.">
        <title>Complete genome sequence of Corynebacterium casei LMG S-19264T (=DSM 44701T), isolated from a smear-ripened cheese.</title>
        <authorList>
            <consortium name="US DOE Joint Genome Institute (JGI-PGF)"/>
            <person name="Walter F."/>
            <person name="Albersmeier A."/>
            <person name="Kalinowski J."/>
            <person name="Ruckert C."/>
        </authorList>
    </citation>
    <scope>NUCLEOTIDE SEQUENCE</scope>
    <source>
        <strain evidence="10">KCTC 12870</strain>
    </source>
</reference>
<dbReference type="PANTHER" id="PTHR30008">
    <property type="entry name" value="EXODEOXYRIBONUCLEASE 7 LARGE SUBUNIT"/>
    <property type="match status" value="1"/>
</dbReference>
<evidence type="ECO:0000256" key="5">
    <source>
        <dbReference type="HAMAP-Rule" id="MF_00378"/>
    </source>
</evidence>
<evidence type="ECO:0000256" key="6">
    <source>
        <dbReference type="RuleBase" id="RU004355"/>
    </source>
</evidence>
<sequence>MGEFTRQVRALLTKHLRPCWVRGEVSNLRRQSSGHVYFTLKDADSQLSCVLFRMDALRQTVNLRDGLAVVVYGDVDVYEPRGSYQYICRAVLEVGQGRLQERFEQLKAKLAAEGLFAAERKRPIPAWPQTVAVVTSPTGAAIQDFLRVLERRRWRGRVIITPARVQGEGAAMDIVAALNRIHEWGGAELIVVMRGGGSLEDLWCFNEEIVARAVAASPVPVISAVGHEIDFTLSDFAADRRAETPTAAAELITSLFIELCDRAKEAAKNYNRSIDEVLRTHRHEIELLHRRLALHHPRASIQQAQLRLDELAGRFDSLTRRQLLEGATDLRLLRQRLGSASPVQHIHRQRENLAALGRRFDRATRQALRREKDQLAVMRARLEGVSLQQTLKRGFAVARDQQGQVVTRKAVLKPGDVLALDFQDGEIATRVEET</sequence>
<dbReference type="InterPro" id="IPR020579">
    <property type="entry name" value="Exonuc_VII_lsu_C"/>
</dbReference>
<feature type="coiled-coil region" evidence="7">
    <location>
        <begin position="260"/>
        <end position="321"/>
    </location>
</feature>
<evidence type="ECO:0000259" key="9">
    <source>
        <dbReference type="Pfam" id="PF13742"/>
    </source>
</evidence>
<evidence type="ECO:0000256" key="4">
    <source>
        <dbReference type="ARBA" id="ARBA00022839"/>
    </source>
</evidence>
<dbReference type="GO" id="GO:0008855">
    <property type="term" value="F:exodeoxyribonuclease VII activity"/>
    <property type="evidence" value="ECO:0007669"/>
    <property type="project" value="UniProtKB-UniRule"/>
</dbReference>
<dbReference type="Proteomes" id="UP000642829">
    <property type="component" value="Unassembled WGS sequence"/>
</dbReference>
<evidence type="ECO:0000256" key="2">
    <source>
        <dbReference type="ARBA" id="ARBA00022722"/>
    </source>
</evidence>
<dbReference type="Pfam" id="PF13742">
    <property type="entry name" value="tRNA_anti_2"/>
    <property type="match status" value="1"/>
</dbReference>
<evidence type="ECO:0000256" key="1">
    <source>
        <dbReference type="ARBA" id="ARBA00022490"/>
    </source>
</evidence>
<evidence type="ECO:0000256" key="7">
    <source>
        <dbReference type="SAM" id="Coils"/>
    </source>
</evidence>
<keyword evidence="2 5" id="KW-0540">Nuclease</keyword>
<dbReference type="GO" id="GO:0006308">
    <property type="term" value="P:DNA catabolic process"/>
    <property type="evidence" value="ECO:0007669"/>
    <property type="project" value="UniProtKB-UniRule"/>
</dbReference>
<evidence type="ECO:0000259" key="8">
    <source>
        <dbReference type="Pfam" id="PF02601"/>
    </source>
</evidence>
<dbReference type="GO" id="GO:0005737">
    <property type="term" value="C:cytoplasm"/>
    <property type="evidence" value="ECO:0007669"/>
    <property type="project" value="UniProtKB-SubCell"/>
</dbReference>
<dbReference type="EC" id="3.1.11.6" evidence="5"/>
<evidence type="ECO:0000313" key="10">
    <source>
        <dbReference type="EMBL" id="GHC06755.1"/>
    </source>
</evidence>
<dbReference type="CDD" id="cd04489">
    <property type="entry name" value="ExoVII_LU_OBF"/>
    <property type="match status" value="1"/>
</dbReference>
<dbReference type="Pfam" id="PF02601">
    <property type="entry name" value="Exonuc_VII_L"/>
    <property type="match status" value="1"/>
</dbReference>
<comment type="caution">
    <text evidence="10">The sequence shown here is derived from an EMBL/GenBank/DDBJ whole genome shotgun (WGS) entry which is preliminary data.</text>
</comment>
<keyword evidence="7" id="KW-0175">Coiled coil</keyword>
<organism evidence="10 11">
    <name type="scientific">Cerasicoccus arenae</name>
    <dbReference type="NCBI Taxonomy" id="424488"/>
    <lineage>
        <taxon>Bacteria</taxon>
        <taxon>Pseudomonadati</taxon>
        <taxon>Verrucomicrobiota</taxon>
        <taxon>Opitutia</taxon>
        <taxon>Puniceicoccales</taxon>
        <taxon>Cerasicoccaceae</taxon>
        <taxon>Cerasicoccus</taxon>
    </lineage>
</organism>
<accession>A0A8J3GDI8</accession>
<dbReference type="GO" id="GO:0009318">
    <property type="term" value="C:exodeoxyribonuclease VII complex"/>
    <property type="evidence" value="ECO:0007669"/>
    <property type="project" value="UniProtKB-UniRule"/>
</dbReference>
<comment type="function">
    <text evidence="5">Bidirectionally degrades single-stranded DNA into large acid-insoluble oligonucleotides, which are then degraded further into small acid-soluble oligonucleotides.</text>
</comment>
<reference evidence="10" key="2">
    <citation type="submission" date="2020-09" db="EMBL/GenBank/DDBJ databases">
        <authorList>
            <person name="Sun Q."/>
            <person name="Kim S."/>
        </authorList>
    </citation>
    <scope>NUCLEOTIDE SEQUENCE</scope>
    <source>
        <strain evidence="10">KCTC 12870</strain>
    </source>
</reference>
<comment type="similarity">
    <text evidence="5 6">Belongs to the XseA family.</text>
</comment>
<dbReference type="PANTHER" id="PTHR30008:SF0">
    <property type="entry name" value="EXODEOXYRIBONUCLEASE 7 LARGE SUBUNIT"/>
    <property type="match status" value="1"/>
</dbReference>